<keyword evidence="1" id="KW-1133">Transmembrane helix</keyword>
<keyword evidence="1" id="KW-0472">Membrane</keyword>
<keyword evidence="3" id="KW-1185">Reference proteome</keyword>
<protein>
    <submittedName>
        <fullName evidence="2">Uncharacterized protein</fullName>
    </submittedName>
</protein>
<name>A0A0R3LVJ2_9BRAD</name>
<dbReference type="AlphaFoldDB" id="A0A0R3LVJ2"/>
<feature type="transmembrane region" description="Helical" evidence="1">
    <location>
        <begin position="88"/>
        <end position="106"/>
    </location>
</feature>
<evidence type="ECO:0000313" key="3">
    <source>
        <dbReference type="Proteomes" id="UP000050863"/>
    </source>
</evidence>
<evidence type="ECO:0000256" key="1">
    <source>
        <dbReference type="SAM" id="Phobius"/>
    </source>
</evidence>
<feature type="transmembrane region" description="Helical" evidence="1">
    <location>
        <begin position="62"/>
        <end position="82"/>
    </location>
</feature>
<evidence type="ECO:0000313" key="2">
    <source>
        <dbReference type="EMBL" id="KRR09085.1"/>
    </source>
</evidence>
<comment type="caution">
    <text evidence="2">The sequence shown here is derived from an EMBL/GenBank/DDBJ whole genome shotgun (WGS) entry which is preliminary data.</text>
</comment>
<dbReference type="RefSeq" id="WP_057835533.1">
    <property type="nucleotide sequence ID" value="NZ_LLXZ01000076.1"/>
</dbReference>
<sequence length="117" mass="12798">MIYLLLLILAWTLSGDGSTRPMGISAFGFLFVVPIVFVFTMVLSGIPAALTIWLSRKFRIRSLAFFCCGGATIGTVSQFILFRSFTELAWLFAVAGLAAGLTYWFVAGRYAGRQEPG</sequence>
<accession>A0A0R3LVJ2</accession>
<gene>
    <name evidence="2" type="ORF">CQ12_31255</name>
</gene>
<dbReference type="EMBL" id="LLXZ01000076">
    <property type="protein sequence ID" value="KRR09085.1"/>
    <property type="molecule type" value="Genomic_DNA"/>
</dbReference>
<reference evidence="2 3" key="1">
    <citation type="submission" date="2014-03" db="EMBL/GenBank/DDBJ databases">
        <title>Bradyrhizobium valentinum sp. nov., isolated from effective nodules of Lupinus mariae-josephae, a lupine endemic of basic-lime soils in Eastern Spain.</title>
        <authorList>
            <person name="Duran D."/>
            <person name="Rey L."/>
            <person name="Navarro A."/>
            <person name="Busquets A."/>
            <person name="Imperial J."/>
            <person name="Ruiz-Argueso T."/>
        </authorList>
    </citation>
    <scope>NUCLEOTIDE SEQUENCE [LARGE SCALE GENOMIC DNA]</scope>
    <source>
        <strain evidence="2 3">PAC68</strain>
    </source>
</reference>
<keyword evidence="1" id="KW-0812">Transmembrane</keyword>
<dbReference type="Proteomes" id="UP000050863">
    <property type="component" value="Unassembled WGS sequence"/>
</dbReference>
<proteinExistence type="predicted"/>
<dbReference type="STRING" id="280332.CQ12_31255"/>
<organism evidence="2 3">
    <name type="scientific">Bradyrhizobium jicamae</name>
    <dbReference type="NCBI Taxonomy" id="280332"/>
    <lineage>
        <taxon>Bacteria</taxon>
        <taxon>Pseudomonadati</taxon>
        <taxon>Pseudomonadota</taxon>
        <taxon>Alphaproteobacteria</taxon>
        <taxon>Hyphomicrobiales</taxon>
        <taxon>Nitrobacteraceae</taxon>
        <taxon>Bradyrhizobium</taxon>
    </lineage>
</organism>
<feature type="transmembrane region" description="Helical" evidence="1">
    <location>
        <begin position="27"/>
        <end position="50"/>
    </location>
</feature>